<dbReference type="STRING" id="702114.A1355_01160"/>
<evidence type="ECO:0000256" key="1">
    <source>
        <dbReference type="SAM" id="Phobius"/>
    </source>
</evidence>
<accession>A0A177PFY4</accession>
<proteinExistence type="predicted"/>
<sequence length="404" mass="44299">MPAPSRPQRARTRAVLKPIWLRLLSVASQGLFLLVMQWRWPFAEIGEYMSLLALFNLSTLLTASGLDKQLIRRRAALSLDKAASDALIDRAATYAGLISLAWAAGLFATLYPEPLSAGFWSMLLFCVAGCGFRIHAAKIADPERYAELLDAQLAQGTALRLGLTAALVWYGDALQIVTLELLGGCLSNLRICRYYRLSVNLSLRRLDRDFLYQAMTLFFSKLLQQLGVRYLLLIPAAQADFGSAGLFGYLQKVCGLVTNIADFVLQRLHVRHGLFRQDRDLGDQYRRGARWVLATSVLLSTGLAALALALEQGWNDTLLAALAILAGSPFLVWRTTLSNAITQRQVYWVSPLSYLPATALLALLAALELTQPLALALALLVNTVLNVATAKLLLAWSGAEGRPA</sequence>
<evidence type="ECO:0008006" key="4">
    <source>
        <dbReference type="Google" id="ProtNLM"/>
    </source>
</evidence>
<gene>
    <name evidence="2" type="ORF">A1355_01160</name>
</gene>
<keyword evidence="1" id="KW-1133">Transmembrane helix</keyword>
<keyword evidence="1" id="KW-0472">Membrane</keyword>
<feature type="transmembrane region" description="Helical" evidence="1">
    <location>
        <begin position="346"/>
        <end position="367"/>
    </location>
</feature>
<feature type="transmembrane region" description="Helical" evidence="1">
    <location>
        <begin position="87"/>
        <end position="111"/>
    </location>
</feature>
<evidence type="ECO:0000313" key="3">
    <source>
        <dbReference type="Proteomes" id="UP000077628"/>
    </source>
</evidence>
<evidence type="ECO:0000313" key="2">
    <source>
        <dbReference type="EMBL" id="OAI28319.1"/>
    </source>
</evidence>
<feature type="transmembrane region" description="Helical" evidence="1">
    <location>
        <begin position="373"/>
        <end position="394"/>
    </location>
</feature>
<dbReference type="Proteomes" id="UP000077628">
    <property type="component" value="Unassembled WGS sequence"/>
</dbReference>
<dbReference type="RefSeq" id="WP_064024103.1">
    <property type="nucleotide sequence ID" value="NZ_LUUK01000012.1"/>
</dbReference>
<feature type="transmembrane region" description="Helical" evidence="1">
    <location>
        <begin position="20"/>
        <end position="39"/>
    </location>
</feature>
<organism evidence="2 3">
    <name type="scientific">Methylomonas koyamae</name>
    <dbReference type="NCBI Taxonomy" id="702114"/>
    <lineage>
        <taxon>Bacteria</taxon>
        <taxon>Pseudomonadati</taxon>
        <taxon>Pseudomonadota</taxon>
        <taxon>Gammaproteobacteria</taxon>
        <taxon>Methylococcales</taxon>
        <taxon>Methylococcaceae</taxon>
        <taxon>Methylomonas</taxon>
    </lineage>
</organism>
<feature type="transmembrane region" description="Helical" evidence="1">
    <location>
        <begin position="117"/>
        <end position="136"/>
    </location>
</feature>
<comment type="caution">
    <text evidence="2">The sequence shown here is derived from an EMBL/GenBank/DDBJ whole genome shotgun (WGS) entry which is preliminary data.</text>
</comment>
<dbReference type="AlphaFoldDB" id="A0A177PFY4"/>
<reference evidence="3" key="1">
    <citation type="submission" date="2016-03" db="EMBL/GenBank/DDBJ databases">
        <authorList>
            <person name="Heylen K."/>
            <person name="De Vos P."/>
            <person name="Vekeman B."/>
        </authorList>
    </citation>
    <scope>NUCLEOTIDE SEQUENCE [LARGE SCALE GENOMIC DNA]</scope>
    <source>
        <strain evidence="3">R-45383</strain>
    </source>
</reference>
<dbReference type="EMBL" id="LUUK01000012">
    <property type="protein sequence ID" value="OAI28319.1"/>
    <property type="molecule type" value="Genomic_DNA"/>
</dbReference>
<feature type="transmembrane region" description="Helical" evidence="1">
    <location>
        <begin position="45"/>
        <end position="66"/>
    </location>
</feature>
<feature type="transmembrane region" description="Helical" evidence="1">
    <location>
        <begin position="316"/>
        <end position="334"/>
    </location>
</feature>
<feature type="transmembrane region" description="Helical" evidence="1">
    <location>
        <begin position="291"/>
        <end position="310"/>
    </location>
</feature>
<name>A0A177PFY4_9GAMM</name>
<keyword evidence="1" id="KW-0812">Transmembrane</keyword>
<protein>
    <recommendedName>
        <fullName evidence="4">Polysaccharide biosynthesis protein</fullName>
    </recommendedName>
</protein>
<keyword evidence="3" id="KW-1185">Reference proteome</keyword>